<comment type="caution">
    <text evidence="1">The sequence shown here is derived from an EMBL/GenBank/DDBJ whole genome shotgun (WGS) entry which is preliminary data.</text>
</comment>
<name>A0A837F6R9_9ENTR</name>
<accession>A0A837F6R9</accession>
<evidence type="ECO:0000313" key="2">
    <source>
        <dbReference type="Proteomes" id="UP000033679"/>
    </source>
</evidence>
<dbReference type="Proteomes" id="UP000033679">
    <property type="component" value="Unassembled WGS sequence"/>
</dbReference>
<sequence length="56" mass="6474">MFDVQVIQEIETEHGEDISSLPLEQYRICFVSSHSVVTMIRLLGQSQDTATHDPWR</sequence>
<dbReference type="AlphaFoldDB" id="A0A837F6R9"/>
<reference evidence="1 2" key="1">
    <citation type="submission" date="2015-03" db="EMBL/GenBank/DDBJ databases">
        <authorList>
            <person name="McCorrison J."/>
            <person name="Sanka R."/>
            <person name="Adams M."/>
            <person name="Brinkac L."/>
            <person name="Nierman W."/>
            <person name="Sutton G."/>
            <person name="Nelson K."/>
            <person name="Kiedrowski L."/>
            <person name="Guerrero D."/>
            <person name="Bonomo R."/>
        </authorList>
    </citation>
    <scope>NUCLEOTIDE SEQUENCE [LARGE SCALE GENOMIC DNA]</scope>
    <source>
        <strain evidence="1 2">39373</strain>
    </source>
</reference>
<evidence type="ECO:0000313" key="1">
    <source>
        <dbReference type="EMBL" id="KJM63995.1"/>
    </source>
</evidence>
<proteinExistence type="predicted"/>
<dbReference type="EMBL" id="JZYN01000030">
    <property type="protein sequence ID" value="KJM63995.1"/>
    <property type="molecule type" value="Genomic_DNA"/>
</dbReference>
<organism evidence="1 2">
    <name type="scientific">Enterobacter hormaechei subsp. xiangfangensis</name>
    <dbReference type="NCBI Taxonomy" id="1296536"/>
    <lineage>
        <taxon>Bacteria</taxon>
        <taxon>Pseudomonadati</taxon>
        <taxon>Pseudomonadota</taxon>
        <taxon>Gammaproteobacteria</taxon>
        <taxon>Enterobacterales</taxon>
        <taxon>Enterobacteriaceae</taxon>
        <taxon>Enterobacter</taxon>
        <taxon>Enterobacter cloacae complex</taxon>
    </lineage>
</organism>
<protein>
    <submittedName>
        <fullName evidence="1">Plasmid stabilization protein ParE</fullName>
    </submittedName>
</protein>
<gene>
    <name evidence="1" type="ORF">SS59_20190</name>
</gene>